<evidence type="ECO:0000256" key="12">
    <source>
        <dbReference type="ARBA" id="ARBA00023288"/>
    </source>
</evidence>
<dbReference type="GO" id="GO:0098552">
    <property type="term" value="C:side of membrane"/>
    <property type="evidence" value="ECO:0007669"/>
    <property type="project" value="UniProtKB-KW"/>
</dbReference>
<dbReference type="EC" id="3.2.1.39" evidence="4"/>
<dbReference type="AlphaFoldDB" id="A0AAD3Y6D2"/>
<dbReference type="Gene3D" id="1.20.58.1040">
    <property type="match status" value="1"/>
</dbReference>
<evidence type="ECO:0000256" key="4">
    <source>
        <dbReference type="ARBA" id="ARBA00012780"/>
    </source>
</evidence>
<feature type="chain" id="PRO_5042238243" description="glucan endo-1,3-beta-D-glucosidase" evidence="16">
    <location>
        <begin position="19"/>
        <end position="465"/>
    </location>
</feature>
<sequence>MRLLAIFFLLTLPISLFCAEFSAEVGVNYGTLGNNLPKPSKSVELIKSLKAGQVKLYNPDPEILKALNGTNLQVTIMVPNELISNISSNQTLANEWVKNNVVPYYPATLINCVLVGNEILSSTDEAGKKTWYGLVPTMRKIKFALKTYNMPKIKVGTPLAMDVLESFFPPSNGTFRSDIAAPVMKPLLEFLNKTKSFFFVDCYPYFSWAASYQTINLNYALLNDGLTYIDPVSGLTYNNLLDQLLDAIVFAMKRLGYQDIRLWISETGWPNGGDIDQIGANVYNAATYNRNLVKKLTAKPTRGTPARPAAVLQAFIFALYNENQKPGPGTERHWGLLSPYGSNMYPIDLSGETPLSLYMPLPSAENNEPYKGKIWCVVAKGASMTKLASAISYACGQGNHTCEAIQPGKECYKPNLLILHASYAFSSYWAQFRKQGGTCYFNGLAIQATKDPSFGSCKYPSVTLS</sequence>
<dbReference type="InterPro" id="IPR000490">
    <property type="entry name" value="Glyco_hydro_17"/>
</dbReference>
<dbReference type="GO" id="GO:0009506">
    <property type="term" value="C:plasmodesma"/>
    <property type="evidence" value="ECO:0007669"/>
    <property type="project" value="UniProtKB-ARBA"/>
</dbReference>
<dbReference type="GO" id="GO:0042973">
    <property type="term" value="F:glucan endo-1,3-beta-D-glucosidase activity"/>
    <property type="evidence" value="ECO:0007669"/>
    <property type="project" value="UniProtKB-EC"/>
</dbReference>
<dbReference type="InterPro" id="IPR044965">
    <property type="entry name" value="Glyco_hydro_17_plant"/>
</dbReference>
<evidence type="ECO:0000256" key="8">
    <source>
        <dbReference type="ARBA" id="ARBA00022801"/>
    </source>
</evidence>
<dbReference type="InterPro" id="IPR017853">
    <property type="entry name" value="GH"/>
</dbReference>
<keyword evidence="19" id="KW-1185">Reference proteome</keyword>
<evidence type="ECO:0000256" key="15">
    <source>
        <dbReference type="RuleBase" id="RU004336"/>
    </source>
</evidence>
<dbReference type="PROSITE" id="PS00587">
    <property type="entry name" value="GLYCOSYL_HYDROL_F17"/>
    <property type="match status" value="1"/>
</dbReference>
<dbReference type="FunFam" id="1.20.58.1040:FF:000001">
    <property type="entry name" value="Glucan endo-1,3-beta-glucosidase 4"/>
    <property type="match status" value="1"/>
</dbReference>
<evidence type="ECO:0000256" key="13">
    <source>
        <dbReference type="ARBA" id="ARBA00023295"/>
    </source>
</evidence>
<keyword evidence="9" id="KW-0472">Membrane</keyword>
<feature type="signal peptide" evidence="16">
    <location>
        <begin position="1"/>
        <end position="18"/>
    </location>
</feature>
<keyword evidence="8 15" id="KW-0378">Hydrolase</keyword>
<dbReference type="PANTHER" id="PTHR32227">
    <property type="entry name" value="GLUCAN ENDO-1,3-BETA-GLUCOSIDASE BG1-RELATED-RELATED"/>
    <property type="match status" value="1"/>
</dbReference>
<keyword evidence="7 16" id="KW-0732">Signal</keyword>
<proteinExistence type="inferred from homology"/>
<evidence type="ECO:0000256" key="11">
    <source>
        <dbReference type="ARBA" id="ARBA00023180"/>
    </source>
</evidence>
<dbReference type="SMART" id="SM00768">
    <property type="entry name" value="X8"/>
    <property type="match status" value="1"/>
</dbReference>
<dbReference type="SUPFAM" id="SSF51445">
    <property type="entry name" value="(Trans)glycosidases"/>
    <property type="match status" value="1"/>
</dbReference>
<dbReference type="InterPro" id="IPR012946">
    <property type="entry name" value="X8"/>
</dbReference>
<evidence type="ECO:0000313" key="19">
    <source>
        <dbReference type="Proteomes" id="UP001279734"/>
    </source>
</evidence>
<keyword evidence="12" id="KW-0449">Lipoprotein</keyword>
<evidence type="ECO:0000256" key="7">
    <source>
        <dbReference type="ARBA" id="ARBA00022729"/>
    </source>
</evidence>
<comment type="caution">
    <text evidence="18">The sequence shown here is derived from an EMBL/GenBank/DDBJ whole genome shotgun (WGS) entry which is preliminary data.</text>
</comment>
<protein>
    <recommendedName>
        <fullName evidence="4">glucan endo-1,3-beta-D-glucosidase</fullName>
        <ecNumber evidence="4">3.2.1.39</ecNumber>
    </recommendedName>
</protein>
<dbReference type="GO" id="GO:0005975">
    <property type="term" value="P:carbohydrate metabolic process"/>
    <property type="evidence" value="ECO:0007669"/>
    <property type="project" value="InterPro"/>
</dbReference>
<dbReference type="FunFam" id="3.20.20.80:FF:000005">
    <property type="entry name" value="Glucan endo-1,3-beta-glucosidase 14"/>
    <property type="match status" value="1"/>
</dbReference>
<evidence type="ECO:0000256" key="16">
    <source>
        <dbReference type="SAM" id="SignalP"/>
    </source>
</evidence>
<keyword evidence="10" id="KW-1015">Disulfide bond</keyword>
<keyword evidence="13 15" id="KW-0326">Glycosidase</keyword>
<keyword evidence="5" id="KW-1003">Cell membrane</keyword>
<dbReference type="Pfam" id="PF07983">
    <property type="entry name" value="X8"/>
    <property type="match status" value="1"/>
</dbReference>
<evidence type="ECO:0000256" key="2">
    <source>
        <dbReference type="ARBA" id="ARBA00004609"/>
    </source>
</evidence>
<evidence type="ECO:0000256" key="6">
    <source>
        <dbReference type="ARBA" id="ARBA00022622"/>
    </source>
</evidence>
<reference evidence="18" key="1">
    <citation type="submission" date="2023-05" db="EMBL/GenBank/DDBJ databases">
        <title>Nepenthes gracilis genome sequencing.</title>
        <authorList>
            <person name="Fukushima K."/>
        </authorList>
    </citation>
    <scope>NUCLEOTIDE SEQUENCE</scope>
    <source>
        <strain evidence="18">SING2019-196</strain>
    </source>
</reference>
<keyword evidence="11" id="KW-0325">Glycoprotein</keyword>
<dbReference type="EMBL" id="BSYO01000039">
    <property type="protein sequence ID" value="GMH30958.1"/>
    <property type="molecule type" value="Genomic_DNA"/>
</dbReference>
<name>A0AAD3Y6D2_NEPGR</name>
<evidence type="ECO:0000256" key="9">
    <source>
        <dbReference type="ARBA" id="ARBA00023136"/>
    </source>
</evidence>
<dbReference type="Pfam" id="PF00332">
    <property type="entry name" value="Glyco_hydro_17"/>
    <property type="match status" value="1"/>
</dbReference>
<keyword evidence="6" id="KW-0336">GPI-anchor</keyword>
<dbReference type="Proteomes" id="UP001279734">
    <property type="component" value="Unassembled WGS sequence"/>
</dbReference>
<organism evidence="18 19">
    <name type="scientific">Nepenthes gracilis</name>
    <name type="common">Slender pitcher plant</name>
    <dbReference type="NCBI Taxonomy" id="150966"/>
    <lineage>
        <taxon>Eukaryota</taxon>
        <taxon>Viridiplantae</taxon>
        <taxon>Streptophyta</taxon>
        <taxon>Embryophyta</taxon>
        <taxon>Tracheophyta</taxon>
        <taxon>Spermatophyta</taxon>
        <taxon>Magnoliopsida</taxon>
        <taxon>eudicotyledons</taxon>
        <taxon>Gunneridae</taxon>
        <taxon>Pentapetalae</taxon>
        <taxon>Caryophyllales</taxon>
        <taxon>Nepenthaceae</taxon>
        <taxon>Nepenthes</taxon>
    </lineage>
</organism>
<evidence type="ECO:0000256" key="5">
    <source>
        <dbReference type="ARBA" id="ARBA00022475"/>
    </source>
</evidence>
<evidence type="ECO:0000256" key="1">
    <source>
        <dbReference type="ARBA" id="ARBA00000382"/>
    </source>
</evidence>
<feature type="domain" description="X8" evidence="17">
    <location>
        <begin position="374"/>
        <end position="459"/>
    </location>
</feature>
<dbReference type="GO" id="GO:0005886">
    <property type="term" value="C:plasma membrane"/>
    <property type="evidence" value="ECO:0007669"/>
    <property type="project" value="UniProtKB-SubCell"/>
</dbReference>
<comment type="subcellular location">
    <subcellularLocation>
        <location evidence="2">Cell membrane</location>
        <topology evidence="2">Lipid-anchor</topology>
        <topology evidence="2">GPI-anchor</topology>
    </subcellularLocation>
</comment>
<evidence type="ECO:0000256" key="3">
    <source>
        <dbReference type="ARBA" id="ARBA00008773"/>
    </source>
</evidence>
<evidence type="ECO:0000313" key="18">
    <source>
        <dbReference type="EMBL" id="GMH30958.1"/>
    </source>
</evidence>
<accession>A0AAD3Y6D2</accession>
<gene>
    <name evidence="18" type="ORF">Nepgr_032801</name>
</gene>
<comment type="similarity">
    <text evidence="3 14">Belongs to the glycosyl hydrolase 17 family.</text>
</comment>
<evidence type="ECO:0000256" key="10">
    <source>
        <dbReference type="ARBA" id="ARBA00023157"/>
    </source>
</evidence>
<evidence type="ECO:0000256" key="14">
    <source>
        <dbReference type="RuleBase" id="RU004335"/>
    </source>
</evidence>
<dbReference type="Gene3D" id="3.20.20.80">
    <property type="entry name" value="Glycosidases"/>
    <property type="match status" value="1"/>
</dbReference>
<evidence type="ECO:0000259" key="17">
    <source>
        <dbReference type="SMART" id="SM00768"/>
    </source>
</evidence>
<comment type="catalytic activity">
    <reaction evidence="1">
        <text>Hydrolysis of (1-&gt;3)-beta-D-glucosidic linkages in (1-&gt;3)-beta-D-glucans.</text>
        <dbReference type="EC" id="3.2.1.39"/>
    </reaction>
</comment>